<dbReference type="PROSITE" id="PS00893">
    <property type="entry name" value="NUDIX_BOX"/>
    <property type="match status" value="1"/>
</dbReference>
<dbReference type="PRINTS" id="PR00502">
    <property type="entry name" value="NUDIXFAMILY"/>
</dbReference>
<dbReference type="EMBL" id="JBEPCU010000347">
    <property type="protein sequence ID" value="MER6979291.1"/>
    <property type="molecule type" value="Genomic_DNA"/>
</dbReference>
<evidence type="ECO:0000313" key="6">
    <source>
        <dbReference type="Proteomes" id="UP001458415"/>
    </source>
</evidence>
<gene>
    <name evidence="5" type="ORF">ABT317_20445</name>
</gene>
<evidence type="ECO:0000256" key="3">
    <source>
        <dbReference type="ARBA" id="ARBA00022801"/>
    </source>
</evidence>
<reference evidence="5 6" key="1">
    <citation type="submission" date="2024-06" db="EMBL/GenBank/DDBJ databases">
        <title>The Natural Products Discovery Center: Release of the First 8490 Sequenced Strains for Exploring Actinobacteria Biosynthetic Diversity.</title>
        <authorList>
            <person name="Kalkreuter E."/>
            <person name="Kautsar S.A."/>
            <person name="Yang D."/>
            <person name="Bader C.D."/>
            <person name="Teijaro C.N."/>
            <person name="Fluegel L."/>
            <person name="Davis C.M."/>
            <person name="Simpson J.R."/>
            <person name="Lauterbach L."/>
            <person name="Steele A.D."/>
            <person name="Gui C."/>
            <person name="Meng S."/>
            <person name="Li G."/>
            <person name="Viehrig K."/>
            <person name="Ye F."/>
            <person name="Su P."/>
            <person name="Kiefer A.F."/>
            <person name="Nichols A."/>
            <person name="Cepeda A.J."/>
            <person name="Yan W."/>
            <person name="Fan B."/>
            <person name="Jiang Y."/>
            <person name="Adhikari A."/>
            <person name="Zheng C.-J."/>
            <person name="Schuster L."/>
            <person name="Cowan T.M."/>
            <person name="Smanski M.J."/>
            <person name="Chevrette M.G."/>
            <person name="De Carvalho L.P.S."/>
            <person name="Shen B."/>
        </authorList>
    </citation>
    <scope>NUCLEOTIDE SEQUENCE [LARGE SCALE GENOMIC DNA]</scope>
    <source>
        <strain evidence="5 6">NPDC000634</strain>
    </source>
</reference>
<keyword evidence="6" id="KW-1185">Reference proteome</keyword>
<comment type="cofactor">
    <cofactor evidence="1">
        <name>Mg(2+)</name>
        <dbReference type="ChEBI" id="CHEBI:18420"/>
    </cofactor>
</comment>
<dbReference type="CDD" id="cd02440">
    <property type="entry name" value="AdoMet_MTases"/>
    <property type="match status" value="1"/>
</dbReference>
<evidence type="ECO:0000256" key="1">
    <source>
        <dbReference type="ARBA" id="ARBA00001946"/>
    </source>
</evidence>
<evidence type="ECO:0000259" key="4">
    <source>
        <dbReference type="PROSITE" id="PS51462"/>
    </source>
</evidence>
<keyword evidence="3 5" id="KW-0378">Hydrolase</keyword>
<dbReference type="PROSITE" id="PS51462">
    <property type="entry name" value="NUDIX"/>
    <property type="match status" value="1"/>
</dbReference>
<dbReference type="PANTHER" id="PTHR43046">
    <property type="entry name" value="GDP-MANNOSE MANNOSYL HYDROLASE"/>
    <property type="match status" value="1"/>
</dbReference>
<name>A0ABV1W662_9ACTN</name>
<dbReference type="Proteomes" id="UP001458415">
    <property type="component" value="Unassembled WGS sequence"/>
</dbReference>
<keyword evidence="5" id="KW-0489">Methyltransferase</keyword>
<dbReference type="InterPro" id="IPR020084">
    <property type="entry name" value="NUDIX_hydrolase_CS"/>
</dbReference>
<dbReference type="InterPro" id="IPR000086">
    <property type="entry name" value="NUDIX_hydrolase_dom"/>
</dbReference>
<dbReference type="Gene3D" id="3.40.50.150">
    <property type="entry name" value="Vaccinia Virus protein VP39"/>
    <property type="match status" value="1"/>
</dbReference>
<dbReference type="Gene3D" id="3.90.79.10">
    <property type="entry name" value="Nucleoside Triphosphate Pyrophosphohydrolase"/>
    <property type="match status" value="1"/>
</dbReference>
<comment type="similarity">
    <text evidence="2">Belongs to the Nudix hydrolase family.</text>
</comment>
<dbReference type="GO" id="GO:0008168">
    <property type="term" value="F:methyltransferase activity"/>
    <property type="evidence" value="ECO:0007669"/>
    <property type="project" value="UniProtKB-KW"/>
</dbReference>
<dbReference type="SUPFAM" id="SSF53335">
    <property type="entry name" value="S-adenosyl-L-methionine-dependent methyltransferases"/>
    <property type="match status" value="1"/>
</dbReference>
<dbReference type="Pfam" id="PF00293">
    <property type="entry name" value="NUDIX"/>
    <property type="match status" value="1"/>
</dbReference>
<dbReference type="Pfam" id="PF13649">
    <property type="entry name" value="Methyltransf_25"/>
    <property type="match status" value="1"/>
</dbReference>
<protein>
    <submittedName>
        <fullName evidence="5">Bifunctional class I SAM-dependent methyltransferase/NUDIX hydrolase</fullName>
    </submittedName>
</protein>
<evidence type="ECO:0000313" key="5">
    <source>
        <dbReference type="EMBL" id="MER6979291.1"/>
    </source>
</evidence>
<keyword evidence="5" id="KW-0808">Transferase</keyword>
<dbReference type="SUPFAM" id="SSF55811">
    <property type="entry name" value="Nudix"/>
    <property type="match status" value="1"/>
</dbReference>
<dbReference type="InterPro" id="IPR015797">
    <property type="entry name" value="NUDIX_hydrolase-like_dom_sf"/>
</dbReference>
<dbReference type="InterPro" id="IPR041698">
    <property type="entry name" value="Methyltransf_25"/>
</dbReference>
<sequence>MNGRNSTADDLAADETSMPRRIIGQLHGIPVGRDSSVTAHPAHEQSWTIYGQRQLDHGYSPPVPDRIDWGFWPGVGPGAEVLGDIRGKRVLDIGSGPGHHAVHLAREHGARVDGVDLSPTQHQRAVNDHGTEPGVRFLCEDVAEHLRHARPYEAAYGIRTFGCIDPHHLLPALRDGLTDGAPLVFSALHTDADGQGPSGEVTPRQEFIRLRDEEPIPTQMWVLDPQVWADLLTGHGFKVEAIELLTAPSDGNPVIVQLVRARRHRPTDLSLLTSRPRSRRPPAPHAAIGVGAILFGEHGLLLGRHRHGTWELPGGTVEPGESLHDTVVRELAEETGLVARPEDVTLLGTLVDHVDDVVRVTVGAVVSAWQGEPCDQPDESVGDWRWWRLDALPQGLFVCSAQILTAWRSDLPPIDHAPAHFTPYAGRTPPPTS</sequence>
<evidence type="ECO:0000256" key="2">
    <source>
        <dbReference type="ARBA" id="ARBA00005582"/>
    </source>
</evidence>
<dbReference type="PANTHER" id="PTHR43046:SF14">
    <property type="entry name" value="MUTT_NUDIX FAMILY PROTEIN"/>
    <property type="match status" value="1"/>
</dbReference>
<dbReference type="InterPro" id="IPR020476">
    <property type="entry name" value="Nudix_hydrolase"/>
</dbReference>
<dbReference type="InterPro" id="IPR029063">
    <property type="entry name" value="SAM-dependent_MTases_sf"/>
</dbReference>
<proteinExistence type="inferred from homology"/>
<organism evidence="5 6">
    <name type="scientific">Streptomyces carpinensis</name>
    <dbReference type="NCBI Taxonomy" id="66369"/>
    <lineage>
        <taxon>Bacteria</taxon>
        <taxon>Bacillati</taxon>
        <taxon>Actinomycetota</taxon>
        <taxon>Actinomycetes</taxon>
        <taxon>Kitasatosporales</taxon>
        <taxon>Streptomycetaceae</taxon>
        <taxon>Streptomyces</taxon>
    </lineage>
</organism>
<feature type="domain" description="Nudix hydrolase" evidence="4">
    <location>
        <begin position="283"/>
        <end position="410"/>
    </location>
</feature>
<accession>A0ABV1W662</accession>
<comment type="caution">
    <text evidence="5">The sequence shown here is derived from an EMBL/GenBank/DDBJ whole genome shotgun (WGS) entry which is preliminary data.</text>
</comment>
<dbReference type="RefSeq" id="WP_244217650.1">
    <property type="nucleotide sequence ID" value="NZ_MUBM01000506.1"/>
</dbReference>
<dbReference type="GO" id="GO:0016787">
    <property type="term" value="F:hydrolase activity"/>
    <property type="evidence" value="ECO:0007669"/>
    <property type="project" value="UniProtKB-KW"/>
</dbReference>
<dbReference type="GO" id="GO:0032259">
    <property type="term" value="P:methylation"/>
    <property type="evidence" value="ECO:0007669"/>
    <property type="project" value="UniProtKB-KW"/>
</dbReference>